<name>A0ABP0TX21_9BRYO</name>
<evidence type="ECO:0000313" key="1">
    <source>
        <dbReference type="EMBL" id="CAK9204520.1"/>
    </source>
</evidence>
<dbReference type="Proteomes" id="UP001497512">
    <property type="component" value="Chromosome 14"/>
</dbReference>
<dbReference type="EMBL" id="OZ019906">
    <property type="protein sequence ID" value="CAK9204520.1"/>
    <property type="molecule type" value="Genomic_DNA"/>
</dbReference>
<sequence>MSRNNARTLLECDRSPRDRKTADLFHHSGRLVVAGTHYSDCTHDDDDDDDEPRGCCWFESAAAAAASMNHETKIFCGGRTVGRTDDGKDLWKGFIVEQTVTLAVPYSQLQLLQLSLIESDMHEFRE</sequence>
<evidence type="ECO:0000313" key="2">
    <source>
        <dbReference type="Proteomes" id="UP001497512"/>
    </source>
</evidence>
<gene>
    <name evidence="1" type="ORF">CSSPTR1EN2_LOCUS7427</name>
</gene>
<accession>A0ABP0TX21</accession>
<keyword evidence="2" id="KW-1185">Reference proteome</keyword>
<proteinExistence type="predicted"/>
<protein>
    <submittedName>
        <fullName evidence="1">Uncharacterized protein</fullName>
    </submittedName>
</protein>
<reference evidence="1" key="1">
    <citation type="submission" date="2024-02" db="EMBL/GenBank/DDBJ databases">
        <authorList>
            <consortium name="ELIXIR-Norway"/>
            <consortium name="Elixir Norway"/>
        </authorList>
    </citation>
    <scope>NUCLEOTIDE SEQUENCE</scope>
</reference>
<organism evidence="1 2">
    <name type="scientific">Sphagnum troendelagicum</name>
    <dbReference type="NCBI Taxonomy" id="128251"/>
    <lineage>
        <taxon>Eukaryota</taxon>
        <taxon>Viridiplantae</taxon>
        <taxon>Streptophyta</taxon>
        <taxon>Embryophyta</taxon>
        <taxon>Bryophyta</taxon>
        <taxon>Sphagnophytina</taxon>
        <taxon>Sphagnopsida</taxon>
        <taxon>Sphagnales</taxon>
        <taxon>Sphagnaceae</taxon>
        <taxon>Sphagnum</taxon>
    </lineage>
</organism>